<dbReference type="AlphaFoldDB" id="A0A7W9MJI0"/>
<protein>
    <submittedName>
        <fullName evidence="6">DNA-binding transcriptional LysR family regulator</fullName>
    </submittedName>
</protein>
<dbReference type="Pfam" id="PF00126">
    <property type="entry name" value="HTH_1"/>
    <property type="match status" value="1"/>
</dbReference>
<dbReference type="GO" id="GO:0003700">
    <property type="term" value="F:DNA-binding transcription factor activity"/>
    <property type="evidence" value="ECO:0007669"/>
    <property type="project" value="InterPro"/>
</dbReference>
<accession>A0A7W9MJI0</accession>
<comment type="similarity">
    <text evidence="1">Belongs to the LysR transcriptional regulatory family.</text>
</comment>
<organism evidence="6 7">
    <name type="scientific">Streptosporangium becharense</name>
    <dbReference type="NCBI Taxonomy" id="1816182"/>
    <lineage>
        <taxon>Bacteria</taxon>
        <taxon>Bacillati</taxon>
        <taxon>Actinomycetota</taxon>
        <taxon>Actinomycetes</taxon>
        <taxon>Streptosporangiales</taxon>
        <taxon>Streptosporangiaceae</taxon>
        <taxon>Streptosporangium</taxon>
    </lineage>
</organism>
<dbReference type="InterPro" id="IPR005119">
    <property type="entry name" value="LysR_subst-bd"/>
</dbReference>
<dbReference type="SUPFAM" id="SSF46785">
    <property type="entry name" value="Winged helix' DNA-binding domain"/>
    <property type="match status" value="1"/>
</dbReference>
<sequence length="314" mass="34268">MGDVVRLDSLDLNLLNALHALLQERNVTRAGRRIGLSQPAMSGCLSRLRRHFGDDLMIRVGGGYELTPLGVSLVDPAALAVRVVQRVFSARPEFDPASFEHEFTVATSDHALTVLGEALTRTLRAQAPRVRIRFVQITPALVDDADTALRSVDGLLMPHGFISAYPAVDVYTDRWVVIADRDNPALREGLTTEHLHSLPWAAASRGPAAVASAARRPHMPGVEPRAEVVVENFPALPFLVAGTDRVALIQERLANRLRGVADFRILPCPGEVAPLREAFWYHPVRQADAAHLWLRETFARVGAGLPPLGPAEPS</sequence>
<keyword evidence="3 6" id="KW-0238">DNA-binding</keyword>
<evidence type="ECO:0000256" key="4">
    <source>
        <dbReference type="ARBA" id="ARBA00023163"/>
    </source>
</evidence>
<comment type="caution">
    <text evidence="6">The sequence shown here is derived from an EMBL/GenBank/DDBJ whole genome shotgun (WGS) entry which is preliminary data.</text>
</comment>
<dbReference type="Proteomes" id="UP000540685">
    <property type="component" value="Unassembled WGS sequence"/>
</dbReference>
<dbReference type="Gene3D" id="3.40.190.10">
    <property type="entry name" value="Periplasmic binding protein-like II"/>
    <property type="match status" value="2"/>
</dbReference>
<dbReference type="InterPro" id="IPR037402">
    <property type="entry name" value="YidZ_PBP2"/>
</dbReference>
<dbReference type="PANTHER" id="PTHR30118:SF15">
    <property type="entry name" value="TRANSCRIPTIONAL REGULATORY PROTEIN"/>
    <property type="match status" value="1"/>
</dbReference>
<dbReference type="InterPro" id="IPR036390">
    <property type="entry name" value="WH_DNA-bd_sf"/>
</dbReference>
<dbReference type="Gene3D" id="1.10.10.10">
    <property type="entry name" value="Winged helix-like DNA-binding domain superfamily/Winged helix DNA-binding domain"/>
    <property type="match status" value="1"/>
</dbReference>
<dbReference type="RefSeq" id="WP_221206547.1">
    <property type="nucleotide sequence ID" value="NZ_JACHMP010000001.1"/>
</dbReference>
<keyword evidence="2" id="KW-0805">Transcription regulation</keyword>
<evidence type="ECO:0000259" key="5">
    <source>
        <dbReference type="PROSITE" id="PS50931"/>
    </source>
</evidence>
<dbReference type="PRINTS" id="PR00039">
    <property type="entry name" value="HTHLYSR"/>
</dbReference>
<keyword evidence="7" id="KW-1185">Reference proteome</keyword>
<dbReference type="InterPro" id="IPR000847">
    <property type="entry name" value="LysR_HTH_N"/>
</dbReference>
<dbReference type="PANTHER" id="PTHR30118">
    <property type="entry name" value="HTH-TYPE TRANSCRIPTIONAL REGULATOR LEUO-RELATED"/>
    <property type="match status" value="1"/>
</dbReference>
<evidence type="ECO:0000256" key="2">
    <source>
        <dbReference type="ARBA" id="ARBA00023015"/>
    </source>
</evidence>
<dbReference type="SUPFAM" id="SSF53850">
    <property type="entry name" value="Periplasmic binding protein-like II"/>
    <property type="match status" value="1"/>
</dbReference>
<dbReference type="InterPro" id="IPR036388">
    <property type="entry name" value="WH-like_DNA-bd_sf"/>
</dbReference>
<dbReference type="Pfam" id="PF03466">
    <property type="entry name" value="LysR_substrate"/>
    <property type="match status" value="1"/>
</dbReference>
<dbReference type="CDD" id="cd08417">
    <property type="entry name" value="PBP2_Nitroaromatics_like"/>
    <property type="match status" value="1"/>
</dbReference>
<keyword evidence="4" id="KW-0804">Transcription</keyword>
<evidence type="ECO:0000256" key="1">
    <source>
        <dbReference type="ARBA" id="ARBA00009437"/>
    </source>
</evidence>
<proteinExistence type="inferred from homology"/>
<dbReference type="PROSITE" id="PS50931">
    <property type="entry name" value="HTH_LYSR"/>
    <property type="match status" value="1"/>
</dbReference>
<dbReference type="InterPro" id="IPR050389">
    <property type="entry name" value="LysR-type_TF"/>
</dbReference>
<evidence type="ECO:0000256" key="3">
    <source>
        <dbReference type="ARBA" id="ARBA00023125"/>
    </source>
</evidence>
<dbReference type="GO" id="GO:0003677">
    <property type="term" value="F:DNA binding"/>
    <property type="evidence" value="ECO:0007669"/>
    <property type="project" value="UniProtKB-KW"/>
</dbReference>
<feature type="domain" description="HTH lysR-type" evidence="5">
    <location>
        <begin position="10"/>
        <end position="67"/>
    </location>
</feature>
<evidence type="ECO:0000313" key="6">
    <source>
        <dbReference type="EMBL" id="MBB5823075.1"/>
    </source>
</evidence>
<gene>
    <name evidence="6" type="ORF">F4562_006137</name>
</gene>
<reference evidence="6 7" key="1">
    <citation type="submission" date="2020-08" db="EMBL/GenBank/DDBJ databases">
        <title>Sequencing the genomes of 1000 actinobacteria strains.</title>
        <authorList>
            <person name="Klenk H.-P."/>
        </authorList>
    </citation>
    <scope>NUCLEOTIDE SEQUENCE [LARGE SCALE GENOMIC DNA]</scope>
    <source>
        <strain evidence="6 7">DSM 46887</strain>
    </source>
</reference>
<dbReference type="EMBL" id="JACHMP010000001">
    <property type="protein sequence ID" value="MBB5823075.1"/>
    <property type="molecule type" value="Genomic_DNA"/>
</dbReference>
<name>A0A7W9MJI0_9ACTN</name>
<evidence type="ECO:0000313" key="7">
    <source>
        <dbReference type="Proteomes" id="UP000540685"/>
    </source>
</evidence>